<accession>A0A438J8L5</accession>
<evidence type="ECO:0000313" key="2">
    <source>
        <dbReference type="Proteomes" id="UP000288805"/>
    </source>
</evidence>
<dbReference type="OrthoDB" id="1498438at2759"/>
<evidence type="ECO:0000313" key="1">
    <source>
        <dbReference type="EMBL" id="RVX05287.1"/>
    </source>
</evidence>
<dbReference type="AlphaFoldDB" id="A0A438J8L5"/>
<comment type="caution">
    <text evidence="1">The sequence shown here is derived from an EMBL/GenBank/DDBJ whole genome shotgun (WGS) entry which is preliminary data.</text>
</comment>
<reference evidence="1 2" key="1">
    <citation type="journal article" date="2018" name="PLoS Genet.">
        <title>Population sequencing reveals clonal diversity and ancestral inbreeding in the grapevine cultivar Chardonnay.</title>
        <authorList>
            <person name="Roach M.J."/>
            <person name="Johnson D.L."/>
            <person name="Bohlmann J."/>
            <person name="van Vuuren H.J."/>
            <person name="Jones S.J."/>
            <person name="Pretorius I.S."/>
            <person name="Schmidt S.A."/>
            <person name="Borneman A.R."/>
        </authorList>
    </citation>
    <scope>NUCLEOTIDE SEQUENCE [LARGE SCALE GENOMIC DNA]</scope>
    <source>
        <strain evidence="2">cv. Chardonnay</strain>
        <tissue evidence="1">Leaf</tissue>
    </source>
</reference>
<gene>
    <name evidence="1" type="ORF">CK203_020230</name>
</gene>
<name>A0A438J8L5_VITVI</name>
<organism evidence="1 2">
    <name type="scientific">Vitis vinifera</name>
    <name type="common">Grape</name>
    <dbReference type="NCBI Taxonomy" id="29760"/>
    <lineage>
        <taxon>Eukaryota</taxon>
        <taxon>Viridiplantae</taxon>
        <taxon>Streptophyta</taxon>
        <taxon>Embryophyta</taxon>
        <taxon>Tracheophyta</taxon>
        <taxon>Spermatophyta</taxon>
        <taxon>Magnoliopsida</taxon>
        <taxon>eudicotyledons</taxon>
        <taxon>Gunneridae</taxon>
        <taxon>Pentapetalae</taxon>
        <taxon>rosids</taxon>
        <taxon>Vitales</taxon>
        <taxon>Vitaceae</taxon>
        <taxon>Viteae</taxon>
        <taxon>Vitis</taxon>
    </lineage>
</organism>
<dbReference type="Proteomes" id="UP000288805">
    <property type="component" value="Unassembled WGS sequence"/>
</dbReference>
<sequence>MNFCKFSWQLKVMKRKQLMITDMHFDVLKLIIMLVAKSSHGAADLARLLSVSRLFMTLSDEKEILQAAVFDNVNLSSGLQYFQNIKGLLYRCADAGNAAAQYMLGKILLLTSSKLLIGKREHAFLGSSPMCGCPVCQTHTEQYAPAYSFMAHFMPNEVPSKDSNSSLPHFIFVRFFLERCGRDDLLEMRLYLYHYFEYFLGSEVPGSLVRIRNSIKKMCIYGDAAQCYERMANKCMEMKGKTDTMVVVHDRAAQRSHQYGAKRREVVDMLSGREAYDGEPLNLDKIFDAFTEEFQKMSDVSEDLLKDMNYRTVQNAAIMFDRLEKSYIKGGSEALKELATNRCNAISMFDGFFLQDHTWLQD</sequence>
<dbReference type="EMBL" id="QGNW01000057">
    <property type="protein sequence ID" value="RVX05287.1"/>
    <property type="molecule type" value="Genomic_DNA"/>
</dbReference>
<protein>
    <submittedName>
        <fullName evidence="1">Uncharacterized protein</fullName>
    </submittedName>
</protein>
<proteinExistence type="predicted"/>